<evidence type="ECO:0000259" key="7">
    <source>
        <dbReference type="PROSITE" id="PS51387"/>
    </source>
</evidence>
<organism evidence="8 9">
    <name type="scientific">Exidia glandulosa HHB12029</name>
    <dbReference type="NCBI Taxonomy" id="1314781"/>
    <lineage>
        <taxon>Eukaryota</taxon>
        <taxon>Fungi</taxon>
        <taxon>Dikarya</taxon>
        <taxon>Basidiomycota</taxon>
        <taxon>Agaricomycotina</taxon>
        <taxon>Agaricomycetes</taxon>
        <taxon>Auriculariales</taxon>
        <taxon>Exidiaceae</taxon>
        <taxon>Exidia</taxon>
    </lineage>
</organism>
<feature type="signal peptide" evidence="6">
    <location>
        <begin position="1"/>
        <end position="23"/>
    </location>
</feature>
<gene>
    <name evidence="8" type="ORF">EXIGLDRAFT_667103</name>
</gene>
<keyword evidence="4" id="KW-0274">FAD</keyword>
<evidence type="ECO:0000256" key="6">
    <source>
        <dbReference type="SAM" id="SignalP"/>
    </source>
</evidence>
<dbReference type="InterPro" id="IPR016169">
    <property type="entry name" value="FAD-bd_PCMH_sub2"/>
</dbReference>
<feature type="chain" id="PRO_5007863103" evidence="6">
    <location>
        <begin position="24"/>
        <end position="582"/>
    </location>
</feature>
<dbReference type="Proteomes" id="UP000077266">
    <property type="component" value="Unassembled WGS sequence"/>
</dbReference>
<dbReference type="Gene3D" id="3.30.465.10">
    <property type="match status" value="2"/>
</dbReference>
<dbReference type="PROSITE" id="PS51387">
    <property type="entry name" value="FAD_PCMH"/>
    <property type="match status" value="1"/>
</dbReference>
<accession>A0A165NGN8</accession>
<dbReference type="Pfam" id="PF01565">
    <property type="entry name" value="FAD_binding_4"/>
    <property type="match status" value="1"/>
</dbReference>
<keyword evidence="9" id="KW-1185">Reference proteome</keyword>
<dbReference type="Pfam" id="PF08031">
    <property type="entry name" value="BBE"/>
    <property type="match status" value="1"/>
</dbReference>
<evidence type="ECO:0000313" key="9">
    <source>
        <dbReference type="Proteomes" id="UP000077266"/>
    </source>
</evidence>
<dbReference type="PANTHER" id="PTHR42973">
    <property type="entry name" value="BINDING OXIDOREDUCTASE, PUTATIVE (AFU_ORTHOLOGUE AFUA_1G17690)-RELATED"/>
    <property type="match status" value="1"/>
</dbReference>
<sequence length="582" mass="62970">MLDRSPRLLAFLGLALGTAASSSQLITRTGKTYSCKCYPGDDCYPTPDKWHQLNATVEGNLQVALPPGAVCHNSLNGISTFDAAKCADVRANFEDEQWTTDQPIANLWTYWTNDTCVPTTDPSTPCTRGFYGDWVILAKTKQHIKAGVDFAREHNLRLVIRNTGHDFMGRSTGFGALIVNTHSFKDASFTKKYTGPGTYRGGAATVGAGIQVREMYRLANQQDPPVIIVGGECPTVGVAGGYIQGGGHGPMASFYGMAADNALAFEVLTASGHFITANEVENPDLFWALKGGGPSTFATVISLTVKTFPEVPSAGVLLDINSTHTNDTELFFKGVAAMHDLSSYFVDHGMFVYWELEPSRFHVQPIVGPNMTAAQITQVVQPMFDVLDKAGVPYSTSTKAFNTFFDLYIDLFEDESAGNDLLTGGRIMTHRDIAQNAAGIVDAYKTTLDNGAFIIGHIVGPGGAVPVANNAIHPVWRNASSFSITFKPIAGNAPLGAKADAQNVITNVIGKALREAAPYGGAYVNEGDLEEPNWQTEYWGAHYPRLLKLKQKWDPTGVFYARTTPGTEDWEVIDGAKLCRKV</sequence>
<dbReference type="SUPFAM" id="SSF56176">
    <property type="entry name" value="FAD-binding/transporter-associated domain-like"/>
    <property type="match status" value="1"/>
</dbReference>
<dbReference type="InterPro" id="IPR016166">
    <property type="entry name" value="FAD-bd_PCMH"/>
</dbReference>
<dbReference type="PANTHER" id="PTHR42973:SF39">
    <property type="entry name" value="FAD-BINDING PCMH-TYPE DOMAIN-CONTAINING PROTEIN"/>
    <property type="match status" value="1"/>
</dbReference>
<dbReference type="GO" id="GO:0016491">
    <property type="term" value="F:oxidoreductase activity"/>
    <property type="evidence" value="ECO:0007669"/>
    <property type="project" value="UniProtKB-KW"/>
</dbReference>
<evidence type="ECO:0000256" key="4">
    <source>
        <dbReference type="ARBA" id="ARBA00022827"/>
    </source>
</evidence>
<proteinExistence type="inferred from homology"/>
<dbReference type="EMBL" id="KV425899">
    <property type="protein sequence ID" value="KZW00723.1"/>
    <property type="molecule type" value="Genomic_DNA"/>
</dbReference>
<dbReference type="InterPro" id="IPR012951">
    <property type="entry name" value="BBE"/>
</dbReference>
<dbReference type="InterPro" id="IPR050416">
    <property type="entry name" value="FAD-linked_Oxidoreductase"/>
</dbReference>
<evidence type="ECO:0000256" key="1">
    <source>
        <dbReference type="ARBA" id="ARBA00001974"/>
    </source>
</evidence>
<reference evidence="8 9" key="1">
    <citation type="journal article" date="2016" name="Mol. Biol. Evol.">
        <title>Comparative Genomics of Early-Diverging Mushroom-Forming Fungi Provides Insights into the Origins of Lignocellulose Decay Capabilities.</title>
        <authorList>
            <person name="Nagy L.G."/>
            <person name="Riley R."/>
            <person name="Tritt A."/>
            <person name="Adam C."/>
            <person name="Daum C."/>
            <person name="Floudas D."/>
            <person name="Sun H."/>
            <person name="Yadav J.S."/>
            <person name="Pangilinan J."/>
            <person name="Larsson K.H."/>
            <person name="Matsuura K."/>
            <person name="Barry K."/>
            <person name="Labutti K."/>
            <person name="Kuo R."/>
            <person name="Ohm R.A."/>
            <person name="Bhattacharya S.S."/>
            <person name="Shirouzu T."/>
            <person name="Yoshinaga Y."/>
            <person name="Martin F.M."/>
            <person name="Grigoriev I.V."/>
            <person name="Hibbett D.S."/>
        </authorList>
    </citation>
    <scope>NUCLEOTIDE SEQUENCE [LARGE SCALE GENOMIC DNA]</scope>
    <source>
        <strain evidence="8 9">HHB12029</strain>
    </source>
</reference>
<feature type="domain" description="FAD-binding PCMH-type" evidence="7">
    <location>
        <begin position="127"/>
        <end position="310"/>
    </location>
</feature>
<dbReference type="GO" id="GO:0071949">
    <property type="term" value="F:FAD binding"/>
    <property type="evidence" value="ECO:0007669"/>
    <property type="project" value="InterPro"/>
</dbReference>
<comment type="cofactor">
    <cofactor evidence="1">
        <name>FAD</name>
        <dbReference type="ChEBI" id="CHEBI:57692"/>
    </cofactor>
</comment>
<dbReference type="InterPro" id="IPR006094">
    <property type="entry name" value="Oxid_FAD_bind_N"/>
</dbReference>
<dbReference type="InterPro" id="IPR036318">
    <property type="entry name" value="FAD-bd_PCMH-like_sf"/>
</dbReference>
<evidence type="ECO:0000256" key="5">
    <source>
        <dbReference type="ARBA" id="ARBA00023002"/>
    </source>
</evidence>
<dbReference type="STRING" id="1314781.A0A165NGN8"/>
<dbReference type="AlphaFoldDB" id="A0A165NGN8"/>
<keyword evidence="5" id="KW-0560">Oxidoreductase</keyword>
<dbReference type="OrthoDB" id="9983560at2759"/>
<comment type="similarity">
    <text evidence="2">Belongs to the oxygen-dependent FAD-linked oxidoreductase family.</text>
</comment>
<keyword evidence="6" id="KW-0732">Signal</keyword>
<evidence type="ECO:0000256" key="2">
    <source>
        <dbReference type="ARBA" id="ARBA00005466"/>
    </source>
</evidence>
<name>A0A165NGN8_EXIGL</name>
<evidence type="ECO:0000256" key="3">
    <source>
        <dbReference type="ARBA" id="ARBA00022630"/>
    </source>
</evidence>
<dbReference type="InParanoid" id="A0A165NGN8"/>
<evidence type="ECO:0000313" key="8">
    <source>
        <dbReference type="EMBL" id="KZW00723.1"/>
    </source>
</evidence>
<keyword evidence="3" id="KW-0285">Flavoprotein</keyword>
<protein>
    <submittedName>
        <fullName evidence="8">FAD-binding domain-containing protein</fullName>
    </submittedName>
</protein>